<evidence type="ECO:0000256" key="4">
    <source>
        <dbReference type="ARBA" id="ARBA00022490"/>
    </source>
</evidence>
<dbReference type="Gene3D" id="2.120.10.80">
    <property type="entry name" value="Kelch-type beta propeller"/>
    <property type="match status" value="1"/>
</dbReference>
<reference evidence="20 21" key="1">
    <citation type="journal article" date="2014" name="Nat. Commun.">
        <title>Klebsormidium flaccidum genome reveals primary factors for plant terrestrial adaptation.</title>
        <authorList>
            <person name="Hori K."/>
            <person name="Maruyama F."/>
            <person name="Fujisawa T."/>
            <person name="Togashi T."/>
            <person name="Yamamoto N."/>
            <person name="Seo M."/>
            <person name="Sato S."/>
            <person name="Yamada T."/>
            <person name="Mori H."/>
            <person name="Tajima N."/>
            <person name="Moriyama T."/>
            <person name="Ikeuchi M."/>
            <person name="Watanabe M."/>
            <person name="Wada H."/>
            <person name="Kobayashi K."/>
            <person name="Saito M."/>
            <person name="Masuda T."/>
            <person name="Sasaki-Sekimoto Y."/>
            <person name="Mashiguchi K."/>
            <person name="Awai K."/>
            <person name="Shimojima M."/>
            <person name="Masuda S."/>
            <person name="Iwai M."/>
            <person name="Nobusawa T."/>
            <person name="Narise T."/>
            <person name="Kondo S."/>
            <person name="Saito H."/>
            <person name="Sato R."/>
            <person name="Murakawa M."/>
            <person name="Ihara Y."/>
            <person name="Oshima-Yamada Y."/>
            <person name="Ohtaka K."/>
            <person name="Satoh M."/>
            <person name="Sonobe K."/>
            <person name="Ishii M."/>
            <person name="Ohtani R."/>
            <person name="Kanamori-Sato M."/>
            <person name="Honoki R."/>
            <person name="Miyazaki D."/>
            <person name="Mochizuki H."/>
            <person name="Umetsu J."/>
            <person name="Higashi K."/>
            <person name="Shibata D."/>
            <person name="Kamiya Y."/>
            <person name="Sato N."/>
            <person name="Nakamura Y."/>
            <person name="Tabata S."/>
            <person name="Ida S."/>
            <person name="Kurokawa K."/>
            <person name="Ohta H."/>
        </authorList>
    </citation>
    <scope>NUCLEOTIDE SEQUENCE [LARGE SCALE GENOMIC DNA]</scope>
    <source>
        <strain evidence="20 21">NIES-2285</strain>
    </source>
</reference>
<feature type="domain" description="Dynein regulatory complex subunit 7 C-terminal" evidence="19">
    <location>
        <begin position="1640"/>
        <end position="1745"/>
    </location>
</feature>
<feature type="domain" description="Dynein regulatory complex subunit 7 MORN" evidence="18">
    <location>
        <begin position="1449"/>
        <end position="1573"/>
    </location>
</feature>
<dbReference type="GO" id="GO:0048870">
    <property type="term" value="P:cell motility"/>
    <property type="evidence" value="ECO:0000318"/>
    <property type="project" value="GO_Central"/>
</dbReference>
<name>A0A1Y1IKE4_KLENI</name>
<dbReference type="Proteomes" id="UP000054558">
    <property type="component" value="Unassembled WGS sequence"/>
</dbReference>
<dbReference type="InterPro" id="IPR033551">
    <property type="entry name" value="DRC7/lobo"/>
</dbReference>
<dbReference type="InterPro" id="IPR001611">
    <property type="entry name" value="Leu-rich_rpt"/>
</dbReference>
<gene>
    <name evidence="20" type="ORF">KFL_005430060</name>
</gene>
<keyword evidence="12" id="KW-0206">Cytoskeleton</keyword>
<feature type="compositionally biased region" description="Basic and acidic residues" evidence="16">
    <location>
        <begin position="1423"/>
        <end position="1445"/>
    </location>
</feature>
<evidence type="ECO:0000256" key="15">
    <source>
        <dbReference type="ARBA" id="ARBA00031733"/>
    </source>
</evidence>
<feature type="region of interest" description="Disordered" evidence="16">
    <location>
        <begin position="1115"/>
        <end position="1184"/>
    </location>
</feature>
<evidence type="ECO:0000256" key="16">
    <source>
        <dbReference type="SAM" id="MobiDB-lite"/>
    </source>
</evidence>
<evidence type="ECO:0000256" key="7">
    <source>
        <dbReference type="ARBA" id="ARBA00022782"/>
    </source>
</evidence>
<keyword evidence="7" id="KW-0221">Differentiation</keyword>
<dbReference type="InterPro" id="IPR032675">
    <property type="entry name" value="LRR_dom_sf"/>
</dbReference>
<evidence type="ECO:0000256" key="14">
    <source>
        <dbReference type="ARBA" id="ARBA00031627"/>
    </source>
</evidence>
<dbReference type="Pfam" id="PF24671">
    <property type="entry name" value="DRC7_C"/>
    <property type="match status" value="1"/>
</dbReference>
<keyword evidence="6" id="KW-0677">Repeat</keyword>
<dbReference type="STRING" id="105231.A0A1Y1IKE4"/>
<keyword evidence="4" id="KW-0963">Cytoplasm</keyword>
<dbReference type="SUPFAM" id="SSF52058">
    <property type="entry name" value="L domain-like"/>
    <property type="match status" value="1"/>
</dbReference>
<evidence type="ECO:0000313" key="21">
    <source>
        <dbReference type="Proteomes" id="UP000054558"/>
    </source>
</evidence>
<evidence type="ECO:0000256" key="8">
    <source>
        <dbReference type="ARBA" id="ARBA00022846"/>
    </source>
</evidence>
<feature type="compositionally biased region" description="Low complexity" evidence="16">
    <location>
        <begin position="868"/>
        <end position="883"/>
    </location>
</feature>
<evidence type="ECO:0000256" key="11">
    <source>
        <dbReference type="ARBA" id="ARBA00023069"/>
    </source>
</evidence>
<evidence type="ECO:0000256" key="2">
    <source>
        <dbReference type="ARBA" id="ARBA00010738"/>
    </source>
</evidence>
<evidence type="ECO:0000256" key="10">
    <source>
        <dbReference type="ARBA" id="ARBA00023054"/>
    </source>
</evidence>
<evidence type="ECO:0000256" key="3">
    <source>
        <dbReference type="ARBA" id="ARBA00021303"/>
    </source>
</evidence>
<evidence type="ECO:0000313" key="20">
    <source>
        <dbReference type="EMBL" id="GAQ89621.1"/>
    </source>
</evidence>
<keyword evidence="21" id="KW-1185">Reference proteome</keyword>
<dbReference type="Pfam" id="PF24681">
    <property type="entry name" value="Kelch_KLHDC2_KLHL20_DRC7"/>
    <property type="match status" value="1"/>
</dbReference>
<keyword evidence="8" id="KW-0282">Flagellum</keyword>
<dbReference type="SUPFAM" id="SSF54001">
    <property type="entry name" value="Cysteine proteinases"/>
    <property type="match status" value="1"/>
</dbReference>
<proteinExistence type="inferred from homology"/>
<feature type="domain" description="Dynein regulatory complex subunit 7 MORN" evidence="18">
    <location>
        <begin position="1213"/>
        <end position="1348"/>
    </location>
</feature>
<feature type="compositionally biased region" description="Basic and acidic residues" evidence="16">
    <location>
        <begin position="1686"/>
        <end position="1703"/>
    </location>
</feature>
<dbReference type="SMART" id="SM00369">
    <property type="entry name" value="LRR_TYP"/>
    <property type="match status" value="6"/>
</dbReference>
<dbReference type="GO" id="GO:0007283">
    <property type="term" value="P:spermatogenesis"/>
    <property type="evidence" value="ECO:0007669"/>
    <property type="project" value="UniProtKB-KW"/>
</dbReference>
<feature type="domain" description="CEP76/DRC7 peptidase-like" evidence="17">
    <location>
        <begin position="964"/>
        <end position="1040"/>
    </location>
</feature>
<feature type="region of interest" description="Disordered" evidence="16">
    <location>
        <begin position="818"/>
        <end position="847"/>
    </location>
</feature>
<keyword evidence="9" id="KW-0744">Spermatogenesis</keyword>
<feature type="compositionally biased region" description="Low complexity" evidence="16">
    <location>
        <begin position="1052"/>
        <end position="1064"/>
    </location>
</feature>
<evidence type="ECO:0000259" key="18">
    <source>
        <dbReference type="Pfam" id="PF24667"/>
    </source>
</evidence>
<feature type="compositionally biased region" description="Low complexity" evidence="16">
    <location>
        <begin position="1364"/>
        <end position="1385"/>
    </location>
</feature>
<keyword evidence="10" id="KW-0175">Coiled coil</keyword>
<feature type="region of interest" description="Disordered" evidence="16">
    <location>
        <begin position="859"/>
        <end position="898"/>
    </location>
</feature>
<comment type="subcellular location">
    <subcellularLocation>
        <location evidence="1">Cytoplasm</location>
        <location evidence="1">Cytoskeleton</location>
        <location evidence="1">Flagellum axoneme</location>
    </subcellularLocation>
</comment>
<feature type="compositionally biased region" description="Polar residues" evidence="16">
    <location>
        <begin position="1065"/>
        <end position="1078"/>
    </location>
</feature>
<evidence type="ECO:0000256" key="9">
    <source>
        <dbReference type="ARBA" id="ARBA00022871"/>
    </source>
</evidence>
<protein>
    <recommendedName>
        <fullName evidence="3">Dynein regulatory complex subunit 7</fullName>
    </recommendedName>
    <alternativeName>
        <fullName evidence="14">Coiled-coil domain-containing protein 135</fullName>
    </alternativeName>
    <alternativeName>
        <fullName evidence="15">Coiled-coil domain-containing protein lobo homolog</fullName>
    </alternativeName>
</protein>
<dbReference type="InterPro" id="IPR003591">
    <property type="entry name" value="Leu-rich_rpt_typical-subtyp"/>
</dbReference>
<dbReference type="InterPro" id="IPR056290">
    <property type="entry name" value="CEPT76/DRC7_peptidase-like_dom"/>
</dbReference>
<feature type="region of interest" description="Disordered" evidence="16">
    <location>
        <begin position="1352"/>
        <end position="1453"/>
    </location>
</feature>
<evidence type="ECO:0000256" key="12">
    <source>
        <dbReference type="ARBA" id="ARBA00023212"/>
    </source>
</evidence>
<sequence length="1859" mass="204970">MDKMDKLKPKLFESKKTGRINLSYMTELQELPSQFVLQVKLIQPPPTELDLRNCSLTSLPLDLAELKNLKVLKLNYNKFTEFPKVVCGLHKLQVLEMCGNQLTALDPAIGDLKSLKELDLSSNQISTLPPSFTSLASLVQLNLESNLLKELPRDLDGLSCLTKLDLSSNKLTALPDSIGKIADLTKLHVNSNPLQDVPASLGMLQNLRDFDCRYNAFDGETRRLFEEGIPNFMAHLQEEYQKKEAEELERRKPVGVKVGSYMQYRVKSEPRDCPPVRTGHTMTQVGSVTYVIGGSLGGQTKVNEVWAIDSQHLLWERVETRGNAPAARDGHAAVYDGQSRIFIFGGRNTEKKRLSDFYMLDLHSMVWLQPTVEGTPPAPREGASMAMLGGKVAVFGGHGSKQRFNDLYLLDTESWTWIQTTTTGSVPAPRQDAAVTVLGSSLYVHGGRSNFILDDLHVLEFDEMTWTKVPAQGRVPPPRHSHTICTHEDRLYLFGGVDEMGGQLFSLFYLDIKRQQQWDQPAQARASTSRVGTPSVSKSAFVGEVKTWVELQSELGFNGSRNAGFVDGKFFFYQSGAAASATRDPASSVGSVASTRDPVNTVGSAKAPQTPAVLDVYSEAPLGAFQLKPDGDAAALPANNKRARVMLTMHAKMGQLPPSFTGFSEKERRLLDHVENFRSLFVEHHPHRRPPFLAPRNECGVEKFLCTTLRPSQLPFTELYDWEKCARFVADFLRFDPLEDAREYPAHVPSPWSVFQWQCGDSFDFSIGLCSLLLGAGFDAYCVAGYAPKEVTTNDQSNVECPLLSDQDRRGTTAAVFPLDSAGKSHAGTADPKNRPSVPPPPSKYQVKELPNFESAFAKQQEERGEISSAGSQSGASSRGMSATQPRRSDQSAAPRRISAGTMRAQMAAEGLEVPPEKRVDEGVSRMNTASGESLQSREGEGISGGTSGDRGGTAREKDPLDRQRVHCWVMVAPGHREIAEGFFVEPSTGVKYALTGSPYHGIEEVWNDVNVWVNMQPNPRREGIADVSWDLKHVKKWERVLDDVTPERARAPAADDAGDDVSANSRGSITGDGSTPGTARRGAVEALLGKGTLGREKTPGGLAETLARGVNAVGEGGRTAIGTPKGSDLDELQSTTRSRGLTTNRSMTSRHGTLQGPIPLEENSGSEVSGRSGSRQKEEQGPRELLNHWMLPASWVPKLAISREAFDTRCLKGTKVTVFHRCTLEIFSSYGENARWDGLTQRISVFSDDARTILRERRECFQRRKDRLRERRSYPLEDKIHEKFDTGTVFGLKELISVKNVSRTMHFYPSSRLDGLLVREEVLQAKTVEVFEGRDDRLLFRKAVFGAPAIPAEPSGAFSDLQSDATSRADSPSSDSGSHNSRGTVAGTGPGGKGGNGRPGKPHKHRASLRNANLLNERLKRKTEEGGPVDRSDGGSESGTERSGLRSRKKADASLPIVKLTEKFASDPTLPANQNVAKRTFKLNPDSIKLTLHYADNRITASSRSYGKDGSATVSEVDPLAPRLDSAQLAAEYQRMLAAERAAMQAVRDSERETAEILEARAREEHTIVLKVPYYDVARVKKEESDDEDTVVVAKRFLFKCAHVEKEESDDEDTVVVAKVENDYLSPFLPPHARAGQLLTRQEMLETREKCLRALKDRLIERANIIQARHDEETAALAKRQANFQRDRDQMTRQEEEEYEKTTEESMFRIHILEQRLKKHEEQALQKYYEMDGRLRGDPRLAGLVEAAPPSIGRPGRGAVPQLGRQTPVRFAAGGGAPPQSGAQLYPGGQSAARLQPRVHARQFTSAWQKVAVLPPMEKVQEHRLDEPGVPDGMAAQSVLLLHLVGGAATWKAGTGKS</sequence>
<dbReference type="SMART" id="SM00364">
    <property type="entry name" value="LRR_BAC"/>
    <property type="match status" value="5"/>
</dbReference>
<keyword evidence="11" id="KW-0969">Cilium</keyword>
<dbReference type="OMA" id="WIRTGHT"/>
<dbReference type="InterPro" id="IPR038765">
    <property type="entry name" value="Papain-like_cys_pep_sf"/>
</dbReference>
<accession>A0A1Y1IKE4</accession>
<keyword evidence="5" id="KW-0433">Leucine-rich repeat</keyword>
<feature type="compositionally biased region" description="Polar residues" evidence="16">
    <location>
        <begin position="1133"/>
        <end position="1153"/>
    </location>
</feature>
<dbReference type="OrthoDB" id="10251809at2759"/>
<dbReference type="InterPro" id="IPR056291">
    <property type="entry name" value="MORN_DRC7"/>
</dbReference>
<dbReference type="Gene3D" id="3.80.10.10">
    <property type="entry name" value="Ribonuclease Inhibitor"/>
    <property type="match status" value="1"/>
</dbReference>
<evidence type="ECO:0000256" key="6">
    <source>
        <dbReference type="ARBA" id="ARBA00022737"/>
    </source>
</evidence>
<evidence type="ECO:0000256" key="1">
    <source>
        <dbReference type="ARBA" id="ARBA00004611"/>
    </source>
</evidence>
<dbReference type="InterPro" id="IPR056292">
    <property type="entry name" value="DRC7_C"/>
</dbReference>
<dbReference type="PANTHER" id="PTHR35249:SF2">
    <property type="entry name" value="DYNEIN REGULATORY COMPLEX SUBUNIT 7"/>
    <property type="match status" value="1"/>
</dbReference>
<dbReference type="EMBL" id="DF237492">
    <property type="protein sequence ID" value="GAQ89621.1"/>
    <property type="molecule type" value="Genomic_DNA"/>
</dbReference>
<evidence type="ECO:0000259" key="17">
    <source>
        <dbReference type="Pfam" id="PF24656"/>
    </source>
</evidence>
<feature type="compositionally biased region" description="Gly residues" evidence="16">
    <location>
        <begin position="942"/>
        <end position="952"/>
    </location>
</feature>
<evidence type="ECO:0000256" key="5">
    <source>
        <dbReference type="ARBA" id="ARBA00022614"/>
    </source>
</evidence>
<feature type="region of interest" description="Disordered" evidence="16">
    <location>
        <begin position="928"/>
        <end position="960"/>
    </location>
</feature>
<dbReference type="PROSITE" id="PS51450">
    <property type="entry name" value="LRR"/>
    <property type="match status" value="2"/>
</dbReference>
<dbReference type="SUPFAM" id="SSF117281">
    <property type="entry name" value="Kelch motif"/>
    <property type="match status" value="1"/>
</dbReference>
<dbReference type="Pfam" id="PF24656">
    <property type="entry name" value="CEPT76_peptidase"/>
    <property type="match status" value="1"/>
</dbReference>
<feature type="region of interest" description="Disordered" evidence="16">
    <location>
        <begin position="1682"/>
        <end position="1703"/>
    </location>
</feature>
<feature type="compositionally biased region" description="Low complexity" evidence="16">
    <location>
        <begin position="1162"/>
        <end position="1174"/>
    </location>
</feature>
<dbReference type="InterPro" id="IPR015915">
    <property type="entry name" value="Kelch-typ_b-propeller"/>
</dbReference>
<comment type="similarity">
    <text evidence="2">Belongs to the DRC7 family.</text>
</comment>
<feature type="region of interest" description="Disordered" evidence="16">
    <location>
        <begin position="584"/>
        <end position="606"/>
    </location>
</feature>
<dbReference type="SMART" id="SM00365">
    <property type="entry name" value="LRR_SD22"/>
    <property type="match status" value="3"/>
</dbReference>
<organism evidence="20 21">
    <name type="scientific">Klebsormidium nitens</name>
    <name type="common">Green alga</name>
    <name type="synonym">Ulothrix nitens</name>
    <dbReference type="NCBI Taxonomy" id="105231"/>
    <lineage>
        <taxon>Eukaryota</taxon>
        <taxon>Viridiplantae</taxon>
        <taxon>Streptophyta</taxon>
        <taxon>Klebsormidiophyceae</taxon>
        <taxon>Klebsormidiales</taxon>
        <taxon>Klebsormidiaceae</taxon>
        <taxon>Klebsormidium</taxon>
    </lineage>
</organism>
<feature type="region of interest" description="Disordered" evidence="16">
    <location>
        <begin position="1049"/>
        <end position="1082"/>
    </location>
</feature>
<dbReference type="Pfam" id="PF13855">
    <property type="entry name" value="LRR_8"/>
    <property type="match status" value="2"/>
</dbReference>
<dbReference type="Pfam" id="PF24667">
    <property type="entry name" value="MORN_DRC7"/>
    <property type="match status" value="2"/>
</dbReference>
<evidence type="ECO:0000259" key="19">
    <source>
        <dbReference type="Pfam" id="PF24671"/>
    </source>
</evidence>
<dbReference type="PANTHER" id="PTHR35249">
    <property type="entry name" value="DYNEIN REGULATORY COMPLEX SUBUNIT 7"/>
    <property type="match status" value="1"/>
</dbReference>
<feature type="compositionally biased region" description="Gly residues" evidence="16">
    <location>
        <begin position="1387"/>
        <end position="1399"/>
    </location>
</feature>
<evidence type="ECO:0000256" key="13">
    <source>
        <dbReference type="ARBA" id="ARBA00023273"/>
    </source>
</evidence>
<keyword evidence="13" id="KW-0966">Cell projection</keyword>
<feature type="compositionally biased region" description="Polar residues" evidence="16">
    <location>
        <begin position="588"/>
        <end position="603"/>
    </location>
</feature>
<dbReference type="GO" id="GO:0031514">
    <property type="term" value="C:motile cilium"/>
    <property type="evidence" value="ECO:0000318"/>
    <property type="project" value="GO_Central"/>
</dbReference>
<dbReference type="GO" id="GO:0030154">
    <property type="term" value="P:cell differentiation"/>
    <property type="evidence" value="ECO:0007669"/>
    <property type="project" value="UniProtKB-KW"/>
</dbReference>